<sequence>MKASGKVSSFELVLRRTLVFGLILVVAVPQARVTTDWFGYLPMWLVGMPAVMLWAMRGFAIPSVPFSMAPVRAPQAVRVRR</sequence>
<reference evidence="2 3" key="1">
    <citation type="submission" date="2021-08" db="EMBL/GenBank/DDBJ databases">
        <title>Lysobacter sp. strain CJ11 Genome sequencing and assembly.</title>
        <authorList>
            <person name="Kim I."/>
        </authorList>
    </citation>
    <scope>NUCLEOTIDE SEQUENCE [LARGE SCALE GENOMIC DNA]</scope>
    <source>
        <strain evidence="2 3">CJ11</strain>
    </source>
</reference>
<evidence type="ECO:0000256" key="1">
    <source>
        <dbReference type="SAM" id="Phobius"/>
    </source>
</evidence>
<evidence type="ECO:0000313" key="3">
    <source>
        <dbReference type="Proteomes" id="UP000824755"/>
    </source>
</evidence>
<keyword evidence="3" id="KW-1185">Reference proteome</keyword>
<name>A0ABX8WR68_9GAMM</name>
<feature type="transmembrane region" description="Helical" evidence="1">
    <location>
        <begin position="12"/>
        <end position="31"/>
    </location>
</feature>
<gene>
    <name evidence="2" type="ORF">H8L67_02105</name>
</gene>
<accession>A0ABX8WR68</accession>
<feature type="transmembrane region" description="Helical" evidence="1">
    <location>
        <begin position="37"/>
        <end position="56"/>
    </location>
</feature>
<keyword evidence="1" id="KW-1133">Transmembrane helix</keyword>
<evidence type="ECO:0008006" key="4">
    <source>
        <dbReference type="Google" id="ProtNLM"/>
    </source>
</evidence>
<keyword evidence="1" id="KW-0812">Transmembrane</keyword>
<protein>
    <recommendedName>
        <fullName evidence="4">Transmembrane protein</fullName>
    </recommendedName>
</protein>
<dbReference type="RefSeq" id="WP_220380146.1">
    <property type="nucleotide sequence ID" value="NZ_CP080544.1"/>
</dbReference>
<dbReference type="Proteomes" id="UP000824755">
    <property type="component" value="Chromosome"/>
</dbReference>
<proteinExistence type="predicted"/>
<evidence type="ECO:0000313" key="2">
    <source>
        <dbReference type="EMBL" id="QYR53329.1"/>
    </source>
</evidence>
<organism evidence="2 3">
    <name type="scientific">Lysobacter soyae</name>
    <dbReference type="NCBI Taxonomy" id="2764185"/>
    <lineage>
        <taxon>Bacteria</taxon>
        <taxon>Pseudomonadati</taxon>
        <taxon>Pseudomonadota</taxon>
        <taxon>Gammaproteobacteria</taxon>
        <taxon>Lysobacterales</taxon>
        <taxon>Lysobacteraceae</taxon>
        <taxon>Lysobacter</taxon>
    </lineage>
</organism>
<keyword evidence="1" id="KW-0472">Membrane</keyword>
<dbReference type="EMBL" id="CP080544">
    <property type="protein sequence ID" value="QYR53329.1"/>
    <property type="molecule type" value="Genomic_DNA"/>
</dbReference>